<dbReference type="AlphaFoldDB" id="A0A1R4JYI8"/>
<keyword evidence="4" id="KW-1185">Reference proteome</keyword>
<dbReference type="InterPro" id="IPR000726">
    <property type="entry name" value="Glyco_hydro_19_cat"/>
</dbReference>
<organism evidence="3 4">
    <name type="scientific">Luteococcus japonicus LSP_Lj1</name>
    <dbReference type="NCBI Taxonomy" id="1255658"/>
    <lineage>
        <taxon>Bacteria</taxon>
        <taxon>Bacillati</taxon>
        <taxon>Actinomycetota</taxon>
        <taxon>Actinomycetes</taxon>
        <taxon>Propionibacteriales</taxon>
        <taxon>Propionibacteriaceae</taxon>
        <taxon>Luteococcus</taxon>
    </lineage>
</organism>
<dbReference type="Proteomes" id="UP000188342">
    <property type="component" value="Unassembled WGS sequence"/>
</dbReference>
<feature type="signal peptide" evidence="1">
    <location>
        <begin position="1"/>
        <end position="36"/>
    </location>
</feature>
<proteinExistence type="predicted"/>
<gene>
    <name evidence="3" type="ORF">FM114_10310</name>
</gene>
<protein>
    <submittedName>
        <fullName evidence="3">Chitinase, class I</fullName>
    </submittedName>
</protein>
<evidence type="ECO:0000313" key="4">
    <source>
        <dbReference type="Proteomes" id="UP000188342"/>
    </source>
</evidence>
<accession>A0A1R4JYI8</accession>
<dbReference type="InterPro" id="IPR023346">
    <property type="entry name" value="Lysozyme-like_dom_sf"/>
</dbReference>
<dbReference type="Gene3D" id="1.10.530.10">
    <property type="match status" value="1"/>
</dbReference>
<feature type="domain" description="Glycoside hydrolase family 19 catalytic" evidence="2">
    <location>
        <begin position="103"/>
        <end position="159"/>
    </location>
</feature>
<feature type="chain" id="PRO_5012955448" evidence="1">
    <location>
        <begin position="37"/>
        <end position="214"/>
    </location>
</feature>
<evidence type="ECO:0000256" key="1">
    <source>
        <dbReference type="SAM" id="SignalP"/>
    </source>
</evidence>
<dbReference type="GO" id="GO:0016998">
    <property type="term" value="P:cell wall macromolecule catabolic process"/>
    <property type="evidence" value="ECO:0007669"/>
    <property type="project" value="InterPro"/>
</dbReference>
<evidence type="ECO:0000313" key="3">
    <source>
        <dbReference type="EMBL" id="SJN37117.1"/>
    </source>
</evidence>
<dbReference type="SUPFAM" id="SSF53955">
    <property type="entry name" value="Lysozyme-like"/>
    <property type="match status" value="1"/>
</dbReference>
<dbReference type="RefSeq" id="WP_143813956.1">
    <property type="nucleotide sequence ID" value="NZ_FUKQ01000038.1"/>
</dbReference>
<name>A0A1R4JYI8_9ACTN</name>
<evidence type="ECO:0000259" key="2">
    <source>
        <dbReference type="Pfam" id="PF00182"/>
    </source>
</evidence>
<sequence length="214" mass="22938">MSLAPLRRMARSAAPVLAAVAAAPAMVVSSSAPASAAPAEVTHAQLRTMFGARVSDLPRVAASLPELNRQMRAACIITPQRQAAFLATLVNESRLDPSAQEIGARARYKGRGYIQLTGSWNYGAASKAVGTNLQRNPAAAAHPKHSAAIATWYWATLRPTSNKAADRFDMGRVSRNVGYAYSAREDRERCTDFKRAYKVLSGKNAPASTVCARH</sequence>
<keyword evidence="1" id="KW-0732">Signal</keyword>
<reference evidence="3 4" key="1">
    <citation type="submission" date="2017-02" db="EMBL/GenBank/DDBJ databases">
        <authorList>
            <person name="Peterson S.W."/>
        </authorList>
    </citation>
    <scope>NUCLEOTIDE SEQUENCE [LARGE SCALE GENOMIC DNA]</scope>
    <source>
        <strain evidence="3 4">LSP_Lj1</strain>
    </source>
</reference>
<dbReference type="GO" id="GO:0004568">
    <property type="term" value="F:chitinase activity"/>
    <property type="evidence" value="ECO:0007669"/>
    <property type="project" value="InterPro"/>
</dbReference>
<dbReference type="EMBL" id="FUKQ01000038">
    <property type="protein sequence ID" value="SJN37117.1"/>
    <property type="molecule type" value="Genomic_DNA"/>
</dbReference>
<dbReference type="Pfam" id="PF00182">
    <property type="entry name" value="Glyco_hydro_19"/>
    <property type="match status" value="1"/>
</dbReference>
<dbReference type="OrthoDB" id="3809801at2"/>
<dbReference type="STRING" id="1255658.FM114_10310"/>
<dbReference type="GO" id="GO:0006032">
    <property type="term" value="P:chitin catabolic process"/>
    <property type="evidence" value="ECO:0007669"/>
    <property type="project" value="InterPro"/>
</dbReference>